<dbReference type="Gene3D" id="3.10.180.10">
    <property type="entry name" value="2,3-Dihydroxybiphenyl 1,2-Dioxygenase, domain 1"/>
    <property type="match status" value="1"/>
</dbReference>
<gene>
    <name evidence="2" type="ORF">BJY22_004934</name>
</gene>
<dbReference type="RefSeq" id="WP_167210632.1">
    <property type="nucleotide sequence ID" value="NZ_JAASRO010000001.1"/>
</dbReference>
<dbReference type="GO" id="GO:0016829">
    <property type="term" value="F:lyase activity"/>
    <property type="evidence" value="ECO:0007669"/>
    <property type="project" value="UniProtKB-KW"/>
</dbReference>
<organism evidence="2 3">
    <name type="scientific">Kribbella shirazensis</name>
    <dbReference type="NCBI Taxonomy" id="1105143"/>
    <lineage>
        <taxon>Bacteria</taxon>
        <taxon>Bacillati</taxon>
        <taxon>Actinomycetota</taxon>
        <taxon>Actinomycetes</taxon>
        <taxon>Propionibacteriales</taxon>
        <taxon>Kribbellaceae</taxon>
        <taxon>Kribbella</taxon>
    </lineage>
</organism>
<dbReference type="InterPro" id="IPR029068">
    <property type="entry name" value="Glyas_Bleomycin-R_OHBP_Dase"/>
</dbReference>
<evidence type="ECO:0000313" key="3">
    <source>
        <dbReference type="Proteomes" id="UP000555407"/>
    </source>
</evidence>
<reference evidence="2 3" key="1">
    <citation type="submission" date="2020-03" db="EMBL/GenBank/DDBJ databases">
        <title>Sequencing the genomes of 1000 actinobacteria strains.</title>
        <authorList>
            <person name="Klenk H.-P."/>
        </authorList>
    </citation>
    <scope>NUCLEOTIDE SEQUENCE [LARGE SCALE GENOMIC DNA]</scope>
    <source>
        <strain evidence="2 3">DSM 45490</strain>
    </source>
</reference>
<evidence type="ECO:0000256" key="1">
    <source>
        <dbReference type="SAM" id="MobiDB-lite"/>
    </source>
</evidence>
<dbReference type="AlphaFoldDB" id="A0A7X5VDL1"/>
<name>A0A7X5VDL1_9ACTN</name>
<dbReference type="SUPFAM" id="SSF54593">
    <property type="entry name" value="Glyoxalase/Bleomycin resistance protein/Dihydroxybiphenyl dioxygenase"/>
    <property type="match status" value="1"/>
</dbReference>
<sequence>MTNPVIHFEIGGRDLGQMTSFYSELFGRQLQPAGPEYSLVPAGPDGAGLLHQRPEAGA</sequence>
<keyword evidence="2" id="KW-0456">Lyase</keyword>
<proteinExistence type="predicted"/>
<feature type="region of interest" description="Disordered" evidence="1">
    <location>
        <begin position="36"/>
        <end position="58"/>
    </location>
</feature>
<keyword evidence="3" id="KW-1185">Reference proteome</keyword>
<comment type="caution">
    <text evidence="2">The sequence shown here is derived from an EMBL/GenBank/DDBJ whole genome shotgun (WGS) entry which is preliminary data.</text>
</comment>
<accession>A0A7X5VDL1</accession>
<protein>
    <submittedName>
        <fullName evidence="2">Putative enzyme related to lactoylglutathione lyase</fullName>
    </submittedName>
</protein>
<dbReference type="Proteomes" id="UP000555407">
    <property type="component" value="Unassembled WGS sequence"/>
</dbReference>
<evidence type="ECO:0000313" key="2">
    <source>
        <dbReference type="EMBL" id="NIK59217.1"/>
    </source>
</evidence>
<dbReference type="EMBL" id="JAASRO010000001">
    <property type="protein sequence ID" value="NIK59217.1"/>
    <property type="molecule type" value="Genomic_DNA"/>
</dbReference>